<evidence type="ECO:0000313" key="2">
    <source>
        <dbReference type="EMBL" id="NUB02495.1"/>
    </source>
</evidence>
<sequence length="148" mass="15605">MLRRGAVWQVCGDAAEPSAIVIDSRTCQSASGCFARGVDGGKRNRGIKIHLGVETYGIPLAIDATSATMHDTRGIVPVLRRFAGGGFQGPAIGDVGYRGERSAKAGKAHPFEPSAPVSAMLPDWRKSRRMCADISNILSPAARGIEIS</sequence>
<reference evidence="2 3" key="1">
    <citation type="submission" date="2019-10" db="EMBL/GenBank/DDBJ databases">
        <title>Genome sequence of Azospirillum melinis.</title>
        <authorList>
            <person name="Ambrosini A."/>
            <person name="Sant'Anna F.H."/>
            <person name="Cassan F.D."/>
            <person name="Souza E.M."/>
            <person name="Passaglia L.M.P."/>
        </authorList>
    </citation>
    <scope>NUCLEOTIDE SEQUENCE [LARGE SCALE GENOMIC DNA]</scope>
    <source>
        <strain evidence="2 3">TMCY0552</strain>
    </source>
</reference>
<dbReference type="Proteomes" id="UP000605086">
    <property type="component" value="Unassembled WGS sequence"/>
</dbReference>
<feature type="domain" description="Transposase IS4-like" evidence="1">
    <location>
        <begin position="17"/>
        <end position="104"/>
    </location>
</feature>
<dbReference type="Pfam" id="PF01609">
    <property type="entry name" value="DDE_Tnp_1"/>
    <property type="match status" value="1"/>
</dbReference>
<keyword evidence="3" id="KW-1185">Reference proteome</keyword>
<evidence type="ECO:0000259" key="1">
    <source>
        <dbReference type="Pfam" id="PF01609"/>
    </source>
</evidence>
<dbReference type="EMBL" id="WHOS01000041">
    <property type="protein sequence ID" value="NUB02495.1"/>
    <property type="molecule type" value="Genomic_DNA"/>
</dbReference>
<name>A0ABX2KFW4_9PROT</name>
<protein>
    <submittedName>
        <fullName evidence="2">Transposase</fullName>
    </submittedName>
</protein>
<proteinExistence type="predicted"/>
<gene>
    <name evidence="2" type="ORF">GBZ48_24935</name>
</gene>
<dbReference type="PANTHER" id="PTHR30007">
    <property type="entry name" value="PHP DOMAIN PROTEIN"/>
    <property type="match status" value="1"/>
</dbReference>
<dbReference type="PANTHER" id="PTHR30007:SF0">
    <property type="entry name" value="TRANSPOSASE"/>
    <property type="match status" value="1"/>
</dbReference>
<dbReference type="InterPro" id="IPR002559">
    <property type="entry name" value="Transposase_11"/>
</dbReference>
<organism evidence="2 3">
    <name type="scientific">Azospirillum melinis</name>
    <dbReference type="NCBI Taxonomy" id="328839"/>
    <lineage>
        <taxon>Bacteria</taxon>
        <taxon>Pseudomonadati</taxon>
        <taxon>Pseudomonadota</taxon>
        <taxon>Alphaproteobacteria</taxon>
        <taxon>Rhodospirillales</taxon>
        <taxon>Azospirillaceae</taxon>
        <taxon>Azospirillum</taxon>
    </lineage>
</organism>
<accession>A0ABX2KFW4</accession>
<comment type="caution">
    <text evidence="2">The sequence shown here is derived from an EMBL/GenBank/DDBJ whole genome shotgun (WGS) entry which is preliminary data.</text>
</comment>
<evidence type="ECO:0000313" key="3">
    <source>
        <dbReference type="Proteomes" id="UP000605086"/>
    </source>
</evidence>